<feature type="coiled-coil region" evidence="1">
    <location>
        <begin position="158"/>
        <end position="195"/>
    </location>
</feature>
<dbReference type="PANTHER" id="PTHR31005">
    <property type="entry name" value="DUF4139 DOMAIN-CONTAINING PROTEIN"/>
    <property type="match status" value="1"/>
</dbReference>
<gene>
    <name evidence="4" type="ORF">JGI23_00613</name>
</gene>
<dbReference type="Pfam" id="PF13598">
    <property type="entry name" value="DUF4139"/>
    <property type="match status" value="1"/>
</dbReference>
<keyword evidence="1" id="KW-0175">Coiled coil</keyword>
<dbReference type="Pfam" id="PF13600">
    <property type="entry name" value="DUF4140"/>
    <property type="match status" value="1"/>
</dbReference>
<protein>
    <recommendedName>
        <fullName evidence="6">Mucoidy inhibitor MuiA family protein</fullName>
    </recommendedName>
</protein>
<dbReference type="NCBIfam" id="TIGR02231">
    <property type="entry name" value="mucoidy inhibitor MuiA family protein"/>
    <property type="match status" value="1"/>
</dbReference>
<dbReference type="Proteomes" id="UP000199197">
    <property type="component" value="Unassembled WGS sequence"/>
</dbReference>
<sequence>MRKFLFLILTFFVLQISNGVEHMPKSKISFITIYPNGAFITKLVETSLKKGENLIKISGFPESLNNQSVQVEILKGDGVKISDVKVEETYLESPEVEKIKKLKAKLDSLNDLITSKQGELDVVLGKIELLKKLTPASEKQKFTVSEIESYLKFFSKTLGENIKEKNRIEKEIEDLKAEKKKVEDELEQISSVKKKGKNVEIAIYSNSDKNVELKVSYFVYGVSWNSGYEVRANSNVGKVDFDYFSFVRQMTGEDWIDVPAEISTAPVAVSGTPPELSQWTIDIYQPPVRSEKRIFMEMPRKEKVEIPEIIEPFYVSPEFETSITSVSFKFQKLNIPSDNQSHKIFLASFSQESQLVYYAVPKLSRYAYLRVKLKNDFGFPILPGEAKIYVDGKYISSSLIQRILPGQMFDLSLGVDEAIKINRNLKNKFTEYIGVFGGTVKVSYEYETEIENGKGVDVFVEVKENYPISRNEKIKVVLESPDEKEAEIGENGIITWKFNLKAGEKKILKLKFYVEHPKDVRVYGLD</sequence>
<accession>A0A0P1MT64</accession>
<dbReference type="RefSeq" id="WP_092348289.1">
    <property type="nucleotide sequence ID" value="NZ_CZVW01000005.1"/>
</dbReference>
<evidence type="ECO:0008006" key="6">
    <source>
        <dbReference type="Google" id="ProtNLM"/>
    </source>
</evidence>
<reference evidence="5" key="1">
    <citation type="submission" date="2015-11" db="EMBL/GenBank/DDBJ databases">
        <authorList>
            <person name="Varghese N."/>
        </authorList>
    </citation>
    <scope>NUCLEOTIDE SEQUENCE [LARGE SCALE GENOMIC DNA]</scope>
    <source>
        <strain evidence="5">JGI-23</strain>
    </source>
</reference>
<organism evidence="4 5">
    <name type="scientific">Candidatus Chryseopegocella kryptomonas</name>
    <dbReference type="NCBI Taxonomy" id="1633643"/>
    <lineage>
        <taxon>Bacteria</taxon>
        <taxon>Pseudomonadati</taxon>
        <taxon>Candidatus Kryptoniota</taxon>
        <taxon>Candidatus Chryseopegocella</taxon>
    </lineage>
</organism>
<dbReference type="InterPro" id="IPR011935">
    <property type="entry name" value="CHP02231"/>
</dbReference>
<feature type="domain" description="DUF4139" evidence="2">
    <location>
        <begin position="213"/>
        <end position="518"/>
    </location>
</feature>
<dbReference type="OrthoDB" id="9777444at2"/>
<name>A0A0P1MT64_9BACT</name>
<dbReference type="PANTHER" id="PTHR31005:SF8">
    <property type="entry name" value="DUF4139 DOMAIN-CONTAINING PROTEIN"/>
    <property type="match status" value="1"/>
</dbReference>
<evidence type="ECO:0000313" key="4">
    <source>
        <dbReference type="EMBL" id="CUS99144.1"/>
    </source>
</evidence>
<proteinExistence type="predicted"/>
<feature type="domain" description="DUF4140" evidence="3">
    <location>
        <begin position="31"/>
        <end position="130"/>
    </location>
</feature>
<dbReference type="CDD" id="cd00636">
    <property type="entry name" value="TroA-like"/>
    <property type="match status" value="1"/>
</dbReference>
<dbReference type="InterPro" id="IPR037291">
    <property type="entry name" value="DUF4139"/>
</dbReference>
<evidence type="ECO:0000259" key="2">
    <source>
        <dbReference type="Pfam" id="PF13598"/>
    </source>
</evidence>
<evidence type="ECO:0000256" key="1">
    <source>
        <dbReference type="SAM" id="Coils"/>
    </source>
</evidence>
<evidence type="ECO:0000259" key="3">
    <source>
        <dbReference type="Pfam" id="PF13600"/>
    </source>
</evidence>
<dbReference type="AlphaFoldDB" id="A0A0P1MT64"/>
<dbReference type="EMBL" id="CZVW01000005">
    <property type="protein sequence ID" value="CUS99144.1"/>
    <property type="molecule type" value="Genomic_DNA"/>
</dbReference>
<keyword evidence="5" id="KW-1185">Reference proteome</keyword>
<dbReference type="InterPro" id="IPR025554">
    <property type="entry name" value="DUF4140"/>
</dbReference>
<evidence type="ECO:0000313" key="5">
    <source>
        <dbReference type="Proteomes" id="UP000199197"/>
    </source>
</evidence>